<feature type="transmembrane region" description="Helical" evidence="1">
    <location>
        <begin position="222"/>
        <end position="240"/>
    </location>
</feature>
<proteinExistence type="predicted"/>
<dbReference type="VEuPathDB" id="FungiDB:LEMA_P083590.1"/>
<organism evidence="2 3">
    <name type="scientific">Leptosphaeria maculans (strain JN3 / isolate v23.1.3 / race Av1-4-5-6-7-8)</name>
    <name type="common">Blackleg fungus</name>
    <name type="synonym">Phoma lingam</name>
    <dbReference type="NCBI Taxonomy" id="985895"/>
    <lineage>
        <taxon>Eukaryota</taxon>
        <taxon>Fungi</taxon>
        <taxon>Dikarya</taxon>
        <taxon>Ascomycota</taxon>
        <taxon>Pezizomycotina</taxon>
        <taxon>Dothideomycetes</taxon>
        <taxon>Pleosporomycetidae</taxon>
        <taxon>Pleosporales</taxon>
        <taxon>Pleosporineae</taxon>
        <taxon>Leptosphaeriaceae</taxon>
        <taxon>Plenodomus</taxon>
        <taxon>Plenodomus lingam/Leptosphaeria maculans species complex</taxon>
    </lineage>
</organism>
<name>E5A675_LEPMJ</name>
<feature type="transmembrane region" description="Helical" evidence="1">
    <location>
        <begin position="252"/>
        <end position="275"/>
    </location>
</feature>
<evidence type="ECO:0000313" key="3">
    <source>
        <dbReference type="Proteomes" id="UP000002668"/>
    </source>
</evidence>
<keyword evidence="1" id="KW-0812">Transmembrane</keyword>
<keyword evidence="1" id="KW-0472">Membrane</keyword>
<reference evidence="3" key="1">
    <citation type="journal article" date="2011" name="Nat. Commun.">
        <title>Effector diversification within compartments of the Leptosphaeria maculans genome affected by Repeat-Induced Point mutations.</title>
        <authorList>
            <person name="Rouxel T."/>
            <person name="Grandaubert J."/>
            <person name="Hane J.K."/>
            <person name="Hoede C."/>
            <person name="van de Wouw A.P."/>
            <person name="Couloux A."/>
            <person name="Dominguez V."/>
            <person name="Anthouard V."/>
            <person name="Bally P."/>
            <person name="Bourras S."/>
            <person name="Cozijnsen A.J."/>
            <person name="Ciuffetti L.M."/>
            <person name="Degrave A."/>
            <person name="Dilmaghani A."/>
            <person name="Duret L."/>
            <person name="Fudal I."/>
            <person name="Goodwin S.B."/>
            <person name="Gout L."/>
            <person name="Glaser N."/>
            <person name="Linglin J."/>
            <person name="Kema G.H.J."/>
            <person name="Lapalu N."/>
            <person name="Lawrence C.B."/>
            <person name="May K."/>
            <person name="Meyer M."/>
            <person name="Ollivier B."/>
            <person name="Poulain J."/>
            <person name="Schoch C.L."/>
            <person name="Simon A."/>
            <person name="Spatafora J.W."/>
            <person name="Stachowiak A."/>
            <person name="Turgeon B.G."/>
            <person name="Tyler B.M."/>
            <person name="Vincent D."/>
            <person name="Weissenbach J."/>
            <person name="Amselem J."/>
            <person name="Quesneville H."/>
            <person name="Oliver R.P."/>
            <person name="Wincker P."/>
            <person name="Balesdent M.-H."/>
            <person name="Howlett B.J."/>
        </authorList>
    </citation>
    <scope>NUCLEOTIDE SEQUENCE [LARGE SCALE GENOMIC DNA]</scope>
    <source>
        <strain evidence="3">JN3 / isolate v23.1.3 / race Av1-4-5-6-7-8</strain>
    </source>
</reference>
<accession>E5A675</accession>
<gene>
    <name evidence="2" type="ORF">LEMA_P083590.1</name>
</gene>
<dbReference type="Proteomes" id="UP000002668">
    <property type="component" value="Genome"/>
</dbReference>
<evidence type="ECO:0000256" key="1">
    <source>
        <dbReference type="SAM" id="Phobius"/>
    </source>
</evidence>
<dbReference type="InParanoid" id="E5A675"/>
<evidence type="ECO:0000313" key="2">
    <source>
        <dbReference type="EMBL" id="CBX99120.1"/>
    </source>
</evidence>
<dbReference type="HOGENOM" id="CLU_953369_0_0_1"/>
<dbReference type="EMBL" id="FP929135">
    <property type="protein sequence ID" value="CBX99120.1"/>
    <property type="molecule type" value="Genomic_DNA"/>
</dbReference>
<dbReference type="AlphaFoldDB" id="E5A675"/>
<keyword evidence="1" id="KW-1133">Transmembrane helix</keyword>
<protein>
    <submittedName>
        <fullName evidence="2">Uncharacterized protein</fullName>
    </submittedName>
</protein>
<keyword evidence="3" id="KW-1185">Reference proteome</keyword>
<sequence>MSWAPADPRFFFLFAGLVALVRVFRFASQARLCMCESVLANETVYYVDRESRTLPSLTVAHHGHRYCESRPLKICSIPDRRLVFFSTKAPDLVQARSSPHSTKLEKVPTSIRAAGEVTPGSGQPAFTVSRVCERRLASRCTPYLGLLAEQHHQLDQCFYEKSLGDWDNGQHDGILANALCHQRDDRGRAGYLLCVLRSSLQLANPSTRKGASHSESRSIRDTVTNTIIVIIIIIIIIILIDTHKLHKGNYTWYVFFVFSLSSSALLLLFCLRNAVCWTVNMLESDRLNRSPA</sequence>